<reference evidence="1 2" key="1">
    <citation type="submission" date="2017-09" db="EMBL/GenBank/DDBJ databases">
        <title>Depth-based differentiation of microbial function through sediment-hosted aquifers and enrichment of novel symbionts in the deep terrestrial subsurface.</title>
        <authorList>
            <person name="Probst A.J."/>
            <person name="Ladd B."/>
            <person name="Jarett J.K."/>
            <person name="Geller-Mcgrath D.E."/>
            <person name="Sieber C.M."/>
            <person name="Emerson J.B."/>
            <person name="Anantharaman K."/>
            <person name="Thomas B.C."/>
            <person name="Malmstrom R."/>
            <person name="Stieglmeier M."/>
            <person name="Klingl A."/>
            <person name="Woyke T."/>
            <person name="Ryan C.M."/>
            <person name="Banfield J.F."/>
        </authorList>
    </citation>
    <scope>NUCLEOTIDE SEQUENCE [LARGE SCALE GENOMIC DNA]</scope>
    <source>
        <strain evidence="1">CG22_combo_CG10-13_8_21_14_all_47_15</strain>
    </source>
</reference>
<comment type="caution">
    <text evidence="1">The sequence shown here is derived from an EMBL/GenBank/DDBJ whole genome shotgun (WGS) entry which is preliminary data.</text>
</comment>
<name>A0A2H0CTS1_9BACT</name>
<sequence length="175" mass="19605">MFAVTDRAVLSDRVIPAEPGEFYSYTSEFTAERPVFVLMKCKANKNRPIEQLPNLFSEANIFFQFGDSTQAMAHSIKNARALSFLDSFADEKTLCETWLALSKITVEEFYEIHSCKDAAKLVDVCREACLRRQAVVQLKEGSIIAMMTSGGKYGVFLVQEMTSVSIQVVACHILL</sequence>
<dbReference type="EMBL" id="PCTL01000030">
    <property type="protein sequence ID" value="PIP73099.1"/>
    <property type="molecule type" value="Genomic_DNA"/>
</dbReference>
<dbReference type="AlphaFoldDB" id="A0A2H0CTS1"/>
<proteinExistence type="predicted"/>
<dbReference type="Proteomes" id="UP000230638">
    <property type="component" value="Unassembled WGS sequence"/>
</dbReference>
<evidence type="ECO:0000313" key="1">
    <source>
        <dbReference type="EMBL" id="PIP73099.1"/>
    </source>
</evidence>
<organism evidence="1 2">
    <name type="scientific">Candidatus Lloydbacteria bacterium CG22_combo_CG10-13_8_21_14_all_47_15</name>
    <dbReference type="NCBI Taxonomy" id="1974635"/>
    <lineage>
        <taxon>Bacteria</taxon>
        <taxon>Candidatus Lloydiibacteriota</taxon>
    </lineage>
</organism>
<gene>
    <name evidence="1" type="ORF">COW88_03025</name>
</gene>
<evidence type="ECO:0000313" key="2">
    <source>
        <dbReference type="Proteomes" id="UP000230638"/>
    </source>
</evidence>
<accession>A0A2H0CTS1</accession>
<protein>
    <submittedName>
        <fullName evidence="1">Uncharacterized protein</fullName>
    </submittedName>
</protein>